<dbReference type="Proteomes" id="UP000009026">
    <property type="component" value="Chromosome"/>
</dbReference>
<keyword evidence="3" id="KW-1185">Reference proteome</keyword>
<organism evidence="2 3">
    <name type="scientific">Pseudomyxococcus hansupus</name>
    <dbReference type="NCBI Taxonomy" id="1297742"/>
    <lineage>
        <taxon>Bacteria</taxon>
        <taxon>Pseudomonadati</taxon>
        <taxon>Myxococcota</taxon>
        <taxon>Myxococcia</taxon>
        <taxon>Myxococcales</taxon>
        <taxon>Cystobacterineae</taxon>
        <taxon>Myxococcaceae</taxon>
        <taxon>Pseudomyxococcus</taxon>
    </lineage>
</organism>
<evidence type="ECO:0000313" key="2">
    <source>
        <dbReference type="EMBL" id="AKQ70740.1"/>
    </source>
</evidence>
<dbReference type="AlphaFoldDB" id="A0A0H4XAN5"/>
<dbReference type="EMBL" id="CP012109">
    <property type="protein sequence ID" value="AKQ70740.1"/>
    <property type="molecule type" value="Genomic_DNA"/>
</dbReference>
<protein>
    <submittedName>
        <fullName evidence="2">Uncharacterized protein</fullName>
    </submittedName>
</protein>
<gene>
    <name evidence="2" type="ORF">A176_007652</name>
</gene>
<name>A0A0H4XAN5_9BACT</name>
<proteinExistence type="predicted"/>
<evidence type="ECO:0000313" key="3">
    <source>
        <dbReference type="Proteomes" id="UP000009026"/>
    </source>
</evidence>
<accession>A0A0H4XAN5</accession>
<dbReference type="KEGG" id="mym:A176_007652"/>
<evidence type="ECO:0000256" key="1">
    <source>
        <dbReference type="SAM" id="MobiDB-lite"/>
    </source>
</evidence>
<dbReference type="STRING" id="1297742.A176_007652"/>
<sequence length="56" mass="6172">MGFGTPTVLEGFIPESQGKTAREAGRPLPSLLVGKQARNRFSRAHFRRGPTVYGDR</sequence>
<dbReference type="PATRIC" id="fig|1297742.4.peg.7788"/>
<feature type="region of interest" description="Disordered" evidence="1">
    <location>
        <begin position="1"/>
        <end position="26"/>
    </location>
</feature>
<reference evidence="2 3" key="1">
    <citation type="journal article" date="2016" name="PLoS ONE">
        <title>Complete Genome Sequence and Comparative Genomics of a Novel Myxobacterium Myxococcus hansupus.</title>
        <authorList>
            <person name="Sharma G."/>
            <person name="Narwani T."/>
            <person name="Subramanian S."/>
        </authorList>
    </citation>
    <scope>NUCLEOTIDE SEQUENCE [LARGE SCALE GENOMIC DNA]</scope>
    <source>
        <strain evidence="3">mixupus</strain>
    </source>
</reference>